<dbReference type="RefSeq" id="WP_005309255.1">
    <property type="nucleotide sequence ID" value="NZ_CP011340.1"/>
</dbReference>
<dbReference type="STRING" id="38300.SPRI_1183"/>
<evidence type="ECO:0000313" key="1">
    <source>
        <dbReference type="EMBL" id="ALC19489.1"/>
    </source>
</evidence>
<sequence>MKPAKRIITICAAVAAATFLGGTAAHADGDGGLLGLGLLNTPSITLACFPAGQVGSGNSFTGSQNINCSQSAQATAPEGSRGGGVTGAELVFGNLVTIPPGESRQLTVDCPAGQIATGGGFDGGPDIREAGSIGVTAFGTPYPVAWRETLVNEGSEAQNAYPNVVCVDSADPIS</sequence>
<dbReference type="GeneID" id="97237742"/>
<protein>
    <submittedName>
        <fullName evidence="1">Uncharacterized protein</fullName>
    </submittedName>
</protein>
<dbReference type="KEGG" id="spri:SPRI_1183"/>
<accession>A0A0M3QHB9</accession>
<dbReference type="EMBL" id="CP011340">
    <property type="protein sequence ID" value="ALC19489.1"/>
    <property type="molecule type" value="Genomic_DNA"/>
</dbReference>
<proteinExistence type="predicted"/>
<gene>
    <name evidence="1" type="ORF">SPRI_1183</name>
</gene>
<evidence type="ECO:0000313" key="2">
    <source>
        <dbReference type="Proteomes" id="UP000060513"/>
    </source>
</evidence>
<organism evidence="1">
    <name type="scientific">Streptomyces pristinaespiralis</name>
    <dbReference type="NCBI Taxonomy" id="38300"/>
    <lineage>
        <taxon>Bacteria</taxon>
        <taxon>Bacillati</taxon>
        <taxon>Actinomycetota</taxon>
        <taxon>Actinomycetes</taxon>
        <taxon>Kitasatosporales</taxon>
        <taxon>Streptomycetaceae</taxon>
        <taxon>Streptomyces</taxon>
    </lineage>
</organism>
<reference evidence="1 2" key="1">
    <citation type="submission" date="2015-08" db="EMBL/GenBank/DDBJ databases">
        <title>Genome sequence of the pristinamycin over-producing bacterium Streptomyces pristinaespiralis HCCB10218.</title>
        <authorList>
            <person name="Tian J."/>
            <person name="Yang J."/>
            <person name="Li L."/>
            <person name="Ruan L."/>
            <person name="Wei W."/>
            <person name="Zheng G."/>
            <person name="Wei Z."/>
            <person name="Yang S."/>
            <person name="Ge M."/>
            <person name="Jiang W."/>
            <person name="Lu Y."/>
        </authorList>
    </citation>
    <scope>NUCLEOTIDE SEQUENCE [LARGE SCALE GENOMIC DNA]</scope>
    <source>
        <strain evidence="1 2">HCCB 10218</strain>
    </source>
</reference>
<name>A0A0M3QHB9_STRPR</name>
<dbReference type="AlphaFoldDB" id="A0A0M3QHB9"/>
<dbReference type="PATRIC" id="fig|38300.4.peg.1265"/>
<dbReference type="Proteomes" id="UP000060513">
    <property type="component" value="Chromosome"/>
</dbReference>
<dbReference type="OrthoDB" id="4338273at2"/>